<evidence type="ECO:0000256" key="3">
    <source>
        <dbReference type="ARBA" id="ARBA00022692"/>
    </source>
</evidence>
<feature type="transmembrane region" description="Helical" evidence="6">
    <location>
        <begin position="102"/>
        <end position="121"/>
    </location>
</feature>
<dbReference type="Pfam" id="PF04133">
    <property type="entry name" value="Vps55"/>
    <property type="match status" value="1"/>
</dbReference>
<evidence type="ECO:0000256" key="4">
    <source>
        <dbReference type="ARBA" id="ARBA00022989"/>
    </source>
</evidence>
<dbReference type="PANTHER" id="PTHR12050">
    <property type="entry name" value="LEPTIN RECEPTOR-RELATED"/>
    <property type="match status" value="1"/>
</dbReference>
<organism evidence="7 8">
    <name type="scientific">Apiotrichum porosum</name>
    <dbReference type="NCBI Taxonomy" id="105984"/>
    <lineage>
        <taxon>Eukaryota</taxon>
        <taxon>Fungi</taxon>
        <taxon>Dikarya</taxon>
        <taxon>Basidiomycota</taxon>
        <taxon>Agaricomycotina</taxon>
        <taxon>Tremellomycetes</taxon>
        <taxon>Trichosporonales</taxon>
        <taxon>Trichosporonaceae</taxon>
        <taxon>Apiotrichum</taxon>
    </lineage>
</organism>
<keyword evidence="8" id="KW-1185">Reference proteome</keyword>
<dbReference type="PROSITE" id="PS51257">
    <property type="entry name" value="PROKAR_LIPOPROTEIN"/>
    <property type="match status" value="1"/>
</dbReference>
<feature type="transmembrane region" description="Helical" evidence="6">
    <location>
        <begin position="71"/>
        <end position="90"/>
    </location>
</feature>
<dbReference type="RefSeq" id="XP_028476183.1">
    <property type="nucleotide sequence ID" value="XM_028623250.1"/>
</dbReference>
<evidence type="ECO:0000256" key="1">
    <source>
        <dbReference type="ARBA" id="ARBA00004141"/>
    </source>
</evidence>
<feature type="transmembrane region" description="Helical" evidence="6">
    <location>
        <begin position="7"/>
        <end position="30"/>
    </location>
</feature>
<dbReference type="Proteomes" id="UP000279236">
    <property type="component" value="Unassembled WGS sequence"/>
</dbReference>
<comment type="caution">
    <text evidence="7">The sequence shown here is derived from an EMBL/GenBank/DDBJ whole genome shotgun (WGS) entry which is preliminary data.</text>
</comment>
<dbReference type="PANTHER" id="PTHR12050:SF0">
    <property type="entry name" value="RH04491P"/>
    <property type="match status" value="1"/>
</dbReference>
<gene>
    <name evidence="7" type="primary">VPS55_2</name>
    <name evidence="7" type="ORF">EHS24_007919</name>
</gene>
<dbReference type="GO" id="GO:0032511">
    <property type="term" value="P:late endosome to vacuole transport via multivesicular body sorting pathway"/>
    <property type="evidence" value="ECO:0007669"/>
    <property type="project" value="TreeGrafter"/>
</dbReference>
<keyword evidence="3 6" id="KW-0812">Transmembrane</keyword>
<evidence type="ECO:0000256" key="5">
    <source>
        <dbReference type="ARBA" id="ARBA00023136"/>
    </source>
</evidence>
<reference evidence="7 8" key="1">
    <citation type="submission" date="2018-11" db="EMBL/GenBank/DDBJ databases">
        <title>Genome sequence of Apiotrichum porosum DSM 27194.</title>
        <authorList>
            <person name="Aliyu H."/>
            <person name="Gorte O."/>
            <person name="Ochsenreither K."/>
        </authorList>
    </citation>
    <scope>NUCLEOTIDE SEQUENCE [LARGE SCALE GENOMIC DNA]</scope>
    <source>
        <strain evidence="7 8">DSM 27194</strain>
    </source>
</reference>
<keyword evidence="4 6" id="KW-1133">Transmembrane helix</keyword>
<dbReference type="EMBL" id="RSCE01000006">
    <property type="protein sequence ID" value="RSH81728.1"/>
    <property type="molecule type" value="Genomic_DNA"/>
</dbReference>
<dbReference type="InterPro" id="IPR007262">
    <property type="entry name" value="Vps55/LEPROT"/>
</dbReference>
<comment type="subcellular location">
    <subcellularLocation>
        <location evidence="1">Membrane</location>
        <topology evidence="1">Multi-pass membrane protein</topology>
    </subcellularLocation>
</comment>
<comment type="similarity">
    <text evidence="2">Belongs to the OB-RGRP/VPS55 family.</text>
</comment>
<evidence type="ECO:0000313" key="8">
    <source>
        <dbReference type="Proteomes" id="UP000279236"/>
    </source>
</evidence>
<name>A0A427XSF5_9TREE</name>
<dbReference type="OrthoDB" id="14246at2759"/>
<accession>A0A427XSF5</accession>
<dbReference type="GeneID" id="39592462"/>
<evidence type="ECO:0000313" key="7">
    <source>
        <dbReference type="EMBL" id="RSH81728.1"/>
    </source>
</evidence>
<evidence type="ECO:0000256" key="6">
    <source>
        <dbReference type="SAM" id="Phobius"/>
    </source>
</evidence>
<evidence type="ECO:0000256" key="2">
    <source>
        <dbReference type="ARBA" id="ARBA00005645"/>
    </source>
</evidence>
<proteinExistence type="inferred from homology"/>
<protein>
    <submittedName>
        <fullName evidence="7">Vacuolar protein sorting-associated protein 55</fullName>
    </submittedName>
</protein>
<dbReference type="STRING" id="105984.A0A427XSF5"/>
<dbReference type="GO" id="GO:0034424">
    <property type="term" value="C:Vps55/Vps68 complex"/>
    <property type="evidence" value="ECO:0007669"/>
    <property type="project" value="TreeGrafter"/>
</dbReference>
<keyword evidence="5 6" id="KW-0472">Membrane</keyword>
<sequence>MGVGLKTVIFLAFVLALGFLLVILSCALYHNWLPLLVAFTFVLAPLPNSICSRCARADDISPEYNSAYVDFGRFLTGSLVAAGFAFPLVLAHSQVIESGACWMSISGGVLVYGTILVYSGWFGSGGNDDEF</sequence>
<dbReference type="AlphaFoldDB" id="A0A427XSF5"/>